<keyword evidence="2" id="KW-0813">Transport</keyword>
<dbReference type="EMBL" id="JAUSUE010000002">
    <property type="protein sequence ID" value="MDQ0202740.1"/>
    <property type="molecule type" value="Genomic_DNA"/>
</dbReference>
<name>A0ABT9Y5F4_9FIRM</name>
<protein>
    <submittedName>
        <fullName evidence="4">Permease</fullName>
    </submittedName>
</protein>
<feature type="transmembrane region" description="Helical" evidence="3">
    <location>
        <begin position="234"/>
        <end position="256"/>
    </location>
</feature>
<keyword evidence="5" id="KW-1185">Reference proteome</keyword>
<organism evidence="4 5">
    <name type="scientific">Pectinatus haikarae</name>
    <dbReference type="NCBI Taxonomy" id="349096"/>
    <lineage>
        <taxon>Bacteria</taxon>
        <taxon>Bacillati</taxon>
        <taxon>Bacillota</taxon>
        <taxon>Negativicutes</taxon>
        <taxon>Selenomonadales</taxon>
        <taxon>Selenomonadaceae</taxon>
        <taxon>Pectinatus</taxon>
    </lineage>
</organism>
<comment type="subcellular location">
    <subcellularLocation>
        <location evidence="1">Endomembrane system</location>
        <topology evidence="1">Multi-pass membrane protein</topology>
    </subcellularLocation>
</comment>
<keyword evidence="3" id="KW-0472">Membrane</keyword>
<dbReference type="RefSeq" id="WP_307222666.1">
    <property type="nucleotide sequence ID" value="NZ_CP116940.1"/>
</dbReference>
<feature type="transmembrane region" description="Helical" evidence="3">
    <location>
        <begin position="38"/>
        <end position="59"/>
    </location>
</feature>
<accession>A0ABT9Y5F4</accession>
<keyword evidence="3" id="KW-1133">Transmembrane helix</keyword>
<feature type="transmembrane region" description="Helical" evidence="3">
    <location>
        <begin position="205"/>
        <end position="222"/>
    </location>
</feature>
<dbReference type="Gene3D" id="1.20.1530.20">
    <property type="match status" value="1"/>
</dbReference>
<dbReference type="PANTHER" id="PTHR36838:SF3">
    <property type="entry name" value="TRANSPORTER AUXIN EFFLUX CARRIER EC FAMILY"/>
    <property type="match status" value="1"/>
</dbReference>
<proteinExistence type="predicted"/>
<evidence type="ECO:0000256" key="1">
    <source>
        <dbReference type="ARBA" id="ARBA00004127"/>
    </source>
</evidence>
<keyword evidence="3" id="KW-0812">Transmembrane</keyword>
<evidence type="ECO:0000256" key="3">
    <source>
        <dbReference type="SAM" id="Phobius"/>
    </source>
</evidence>
<dbReference type="PANTHER" id="PTHR36838">
    <property type="entry name" value="AUXIN EFFLUX CARRIER FAMILY PROTEIN"/>
    <property type="match status" value="1"/>
</dbReference>
<dbReference type="Proteomes" id="UP001239167">
    <property type="component" value="Unassembled WGS sequence"/>
</dbReference>
<evidence type="ECO:0000256" key="2">
    <source>
        <dbReference type="ARBA" id="ARBA00022448"/>
    </source>
</evidence>
<comment type="caution">
    <text evidence="4">The sequence shown here is derived from an EMBL/GenBank/DDBJ whole genome shotgun (WGS) entry which is preliminary data.</text>
</comment>
<feature type="transmembrane region" description="Helical" evidence="3">
    <location>
        <begin position="294"/>
        <end position="315"/>
    </location>
</feature>
<gene>
    <name evidence="4" type="ORF">J2S01_000433</name>
</gene>
<evidence type="ECO:0000313" key="4">
    <source>
        <dbReference type="EMBL" id="MDQ0202740.1"/>
    </source>
</evidence>
<dbReference type="InterPro" id="IPR038770">
    <property type="entry name" value="Na+/solute_symporter_sf"/>
</dbReference>
<evidence type="ECO:0000313" key="5">
    <source>
        <dbReference type="Proteomes" id="UP001239167"/>
    </source>
</evidence>
<reference evidence="4 5" key="1">
    <citation type="submission" date="2023-07" db="EMBL/GenBank/DDBJ databases">
        <title>Genomic Encyclopedia of Type Strains, Phase IV (KMG-IV): sequencing the most valuable type-strain genomes for metagenomic binning, comparative biology and taxonomic classification.</title>
        <authorList>
            <person name="Goeker M."/>
        </authorList>
    </citation>
    <scope>NUCLEOTIDE SEQUENCE [LARGE SCALE GENOMIC DNA]</scope>
    <source>
        <strain evidence="4 5">DSM 16980</strain>
    </source>
</reference>
<feature type="transmembrane region" description="Helical" evidence="3">
    <location>
        <begin position="126"/>
        <end position="150"/>
    </location>
</feature>
<feature type="transmembrane region" description="Helical" evidence="3">
    <location>
        <begin position="98"/>
        <end position="120"/>
    </location>
</feature>
<feature type="transmembrane region" description="Helical" evidence="3">
    <location>
        <begin position="171"/>
        <end position="193"/>
    </location>
</feature>
<sequence length="318" mass="36064">MEQSNVRIIYIFIDLILPLMIGYLLHEKKWMSMETCNMLLKVNIRAVATVLALGSFWLMDIGADFLIIPIYGIVVCLIPGFLSYPLTRYIKNPRSEGAFLLTGYLSNIGTLIGLCGFVLYGEMGFAYIQAVAIFQNVFTLLVCIPMAGYYHQLSISRSANIHFRPQWRDILVSWNQLALIGVIIGFFLSLFHVPRPDIFSPVFDSLVHIGAWIGMLPIGFLIKFSSLKIYLREAIMMLPIKFIILPFMAYLVFFWISDNKMFVNTMTLISAAPAAINSIAISQLYKLNTNISTAIFMVTTAIFFVVVFPVFYLFVYNG</sequence>
<feature type="transmembrane region" description="Helical" evidence="3">
    <location>
        <begin position="6"/>
        <end position="26"/>
    </location>
</feature>
<feature type="transmembrane region" description="Helical" evidence="3">
    <location>
        <begin position="65"/>
        <end position="86"/>
    </location>
</feature>